<dbReference type="AlphaFoldDB" id="A0A495IXT4"/>
<accession>A0A495IXT4</accession>
<evidence type="ECO:0000313" key="3">
    <source>
        <dbReference type="EMBL" id="RKR80878.1"/>
    </source>
</evidence>
<dbReference type="RefSeq" id="WP_162846986.1">
    <property type="nucleotide sequence ID" value="NZ_RBKU01000001.1"/>
</dbReference>
<feature type="compositionally biased region" description="Basic and acidic residues" evidence="1">
    <location>
        <begin position="34"/>
        <end position="53"/>
    </location>
</feature>
<feature type="region of interest" description="Disordered" evidence="1">
    <location>
        <begin position="24"/>
        <end position="53"/>
    </location>
</feature>
<dbReference type="EMBL" id="RBKU01000001">
    <property type="protein sequence ID" value="RKR80878.1"/>
    <property type="molecule type" value="Genomic_DNA"/>
</dbReference>
<evidence type="ECO:0000256" key="2">
    <source>
        <dbReference type="SAM" id="SignalP"/>
    </source>
</evidence>
<feature type="chain" id="PRO_5019728250" description="Lipoprotein" evidence="2">
    <location>
        <begin position="27"/>
        <end position="53"/>
    </location>
</feature>
<organism evidence="3 4">
    <name type="scientific">Mucilaginibacter gracilis</name>
    <dbReference type="NCBI Taxonomy" id="423350"/>
    <lineage>
        <taxon>Bacteria</taxon>
        <taxon>Pseudomonadati</taxon>
        <taxon>Bacteroidota</taxon>
        <taxon>Sphingobacteriia</taxon>
        <taxon>Sphingobacteriales</taxon>
        <taxon>Sphingobacteriaceae</taxon>
        <taxon>Mucilaginibacter</taxon>
    </lineage>
</organism>
<reference evidence="3 4" key="1">
    <citation type="submission" date="2018-10" db="EMBL/GenBank/DDBJ databases">
        <title>Genomic Encyclopedia of Archaeal and Bacterial Type Strains, Phase II (KMG-II): from individual species to whole genera.</title>
        <authorList>
            <person name="Goeker M."/>
        </authorList>
    </citation>
    <scope>NUCLEOTIDE SEQUENCE [LARGE SCALE GENOMIC DNA]</scope>
    <source>
        <strain evidence="3 4">DSM 18602</strain>
    </source>
</reference>
<evidence type="ECO:0000313" key="4">
    <source>
        <dbReference type="Proteomes" id="UP000268007"/>
    </source>
</evidence>
<dbReference type="PROSITE" id="PS51257">
    <property type="entry name" value="PROKAR_LIPOPROTEIN"/>
    <property type="match status" value="1"/>
</dbReference>
<proteinExistence type="predicted"/>
<keyword evidence="4" id="KW-1185">Reference proteome</keyword>
<feature type="signal peptide" evidence="2">
    <location>
        <begin position="1"/>
        <end position="26"/>
    </location>
</feature>
<sequence>MKRSIFKLLTLLFFASVALQSCSMQARESRRKQHNEQRRHDHDNDNDHHYRNY</sequence>
<gene>
    <name evidence="3" type="ORF">BDD43_1015</name>
</gene>
<evidence type="ECO:0008006" key="5">
    <source>
        <dbReference type="Google" id="ProtNLM"/>
    </source>
</evidence>
<dbReference type="Proteomes" id="UP000268007">
    <property type="component" value="Unassembled WGS sequence"/>
</dbReference>
<name>A0A495IXT4_9SPHI</name>
<evidence type="ECO:0000256" key="1">
    <source>
        <dbReference type="SAM" id="MobiDB-lite"/>
    </source>
</evidence>
<keyword evidence="2" id="KW-0732">Signal</keyword>
<comment type="caution">
    <text evidence="3">The sequence shown here is derived from an EMBL/GenBank/DDBJ whole genome shotgun (WGS) entry which is preliminary data.</text>
</comment>
<protein>
    <recommendedName>
        <fullName evidence="5">Lipoprotein</fullName>
    </recommendedName>
</protein>